<keyword evidence="2" id="KW-1185">Reference proteome</keyword>
<gene>
    <name evidence="1" type="ORF">OG469_39155</name>
</gene>
<sequence length="136" mass="14838">MNSPRVGREHPVLLPGGPAWNADARLVGDVLESVWLAAARTRDDTRYLVPTLTWQIAAELVGDCATTDDRGERMRILALPTYALDAVWACHAALLQAADHGGEGTRLARLLSDYLDAVHSTDLRSLSTPWNKSSPH</sequence>
<organism evidence="1 2">
    <name type="scientific">Kitasatospora herbaricolor</name>
    <dbReference type="NCBI Taxonomy" id="68217"/>
    <lineage>
        <taxon>Bacteria</taxon>
        <taxon>Bacillati</taxon>
        <taxon>Actinomycetota</taxon>
        <taxon>Actinomycetes</taxon>
        <taxon>Kitasatosporales</taxon>
        <taxon>Streptomycetaceae</taxon>
        <taxon>Kitasatospora</taxon>
    </lineage>
</organism>
<evidence type="ECO:0000313" key="1">
    <source>
        <dbReference type="EMBL" id="WUS60986.1"/>
    </source>
</evidence>
<proteinExistence type="predicted"/>
<evidence type="ECO:0000313" key="2">
    <source>
        <dbReference type="Proteomes" id="UP001432014"/>
    </source>
</evidence>
<protein>
    <submittedName>
        <fullName evidence="1">Uncharacterized protein</fullName>
    </submittedName>
</protein>
<reference evidence="1 2" key="1">
    <citation type="submission" date="2022-10" db="EMBL/GenBank/DDBJ databases">
        <title>The complete genomes of actinobacterial strains from the NBC collection.</title>
        <authorList>
            <person name="Joergensen T.S."/>
            <person name="Alvarez Arevalo M."/>
            <person name="Sterndorff E.B."/>
            <person name="Faurdal D."/>
            <person name="Vuksanovic O."/>
            <person name="Mourched A.-S."/>
            <person name="Charusanti P."/>
            <person name="Shaw S."/>
            <person name="Blin K."/>
            <person name="Weber T."/>
        </authorList>
    </citation>
    <scope>NUCLEOTIDE SEQUENCE [LARGE SCALE GENOMIC DNA]</scope>
    <source>
        <strain evidence="1 2">NBC_01247</strain>
    </source>
</reference>
<dbReference type="RefSeq" id="WP_329611644.1">
    <property type="nucleotide sequence ID" value="NZ_CP108482.1"/>
</dbReference>
<accession>A0ABZ1WJ78</accession>
<name>A0ABZ1WJ78_9ACTN</name>
<dbReference type="EMBL" id="CP108482">
    <property type="protein sequence ID" value="WUS60986.1"/>
    <property type="molecule type" value="Genomic_DNA"/>
</dbReference>
<dbReference type="Proteomes" id="UP001432014">
    <property type="component" value="Chromosome"/>
</dbReference>